<evidence type="ECO:0000313" key="2">
    <source>
        <dbReference type="EMBL" id="PIS41513.1"/>
    </source>
</evidence>
<sequence length="153" mass="18067">MLRLNFFNNLNFSKPKILEQIFGYSVFFYVSALIVERLFPGFLGFSFDVPMLFFLPFSLLSLLIITNLILEHTNFYIYKGAKNLEKISFLFSLLLSVVFVSFFLNSDYFFTFSHFVLVVFVFLWVWFVFLYNNGRLSKKYLNISSCLLLLAIL</sequence>
<feature type="transmembrane region" description="Helical" evidence="1">
    <location>
        <begin position="89"/>
        <end position="106"/>
    </location>
</feature>
<dbReference type="Proteomes" id="UP000228711">
    <property type="component" value="Unassembled WGS sequence"/>
</dbReference>
<keyword evidence="1" id="KW-0812">Transmembrane</keyword>
<feature type="transmembrane region" description="Helical" evidence="1">
    <location>
        <begin position="21"/>
        <end position="39"/>
    </location>
</feature>
<feature type="transmembrane region" description="Helical" evidence="1">
    <location>
        <begin position="112"/>
        <end position="131"/>
    </location>
</feature>
<organism evidence="2 3">
    <name type="scientific">Candidatus Kerfeldbacteria bacterium CG08_land_8_20_14_0_20_42_7</name>
    <dbReference type="NCBI Taxonomy" id="2014245"/>
    <lineage>
        <taxon>Bacteria</taxon>
        <taxon>Candidatus Kerfeldiibacteriota</taxon>
    </lineage>
</organism>
<feature type="transmembrane region" description="Helical" evidence="1">
    <location>
        <begin position="51"/>
        <end position="69"/>
    </location>
</feature>
<protein>
    <submittedName>
        <fullName evidence="2">Uncharacterized protein</fullName>
    </submittedName>
</protein>
<keyword evidence="1" id="KW-1133">Transmembrane helix</keyword>
<proteinExistence type="predicted"/>
<evidence type="ECO:0000313" key="3">
    <source>
        <dbReference type="Proteomes" id="UP000228711"/>
    </source>
</evidence>
<comment type="caution">
    <text evidence="2">The sequence shown here is derived from an EMBL/GenBank/DDBJ whole genome shotgun (WGS) entry which is preliminary data.</text>
</comment>
<accession>A0A2H0YUV3</accession>
<name>A0A2H0YUV3_9BACT</name>
<gene>
    <name evidence="2" type="ORF">COT25_02730</name>
</gene>
<evidence type="ECO:0000256" key="1">
    <source>
        <dbReference type="SAM" id="Phobius"/>
    </source>
</evidence>
<dbReference type="AlphaFoldDB" id="A0A2H0YUV3"/>
<reference evidence="3" key="1">
    <citation type="submission" date="2017-09" db="EMBL/GenBank/DDBJ databases">
        <title>Depth-based differentiation of microbial function through sediment-hosted aquifers and enrichment of novel symbionts in the deep terrestrial subsurface.</title>
        <authorList>
            <person name="Probst A.J."/>
            <person name="Ladd B."/>
            <person name="Jarett J.K."/>
            <person name="Geller-Mcgrath D.E."/>
            <person name="Sieber C.M.K."/>
            <person name="Emerson J.B."/>
            <person name="Anantharaman K."/>
            <person name="Thomas B.C."/>
            <person name="Malmstrom R."/>
            <person name="Stieglmeier M."/>
            <person name="Klingl A."/>
            <person name="Woyke T."/>
            <person name="Ryan C.M."/>
            <person name="Banfield J.F."/>
        </authorList>
    </citation>
    <scope>NUCLEOTIDE SEQUENCE [LARGE SCALE GENOMIC DNA]</scope>
</reference>
<dbReference type="EMBL" id="PEXV01000090">
    <property type="protein sequence ID" value="PIS41513.1"/>
    <property type="molecule type" value="Genomic_DNA"/>
</dbReference>
<feature type="non-terminal residue" evidence="2">
    <location>
        <position position="153"/>
    </location>
</feature>
<keyword evidence="1" id="KW-0472">Membrane</keyword>